<dbReference type="GO" id="GO:0006596">
    <property type="term" value="P:polyamine biosynthetic process"/>
    <property type="evidence" value="ECO:0007669"/>
    <property type="project" value="UniProtKB-UniRule"/>
</dbReference>
<evidence type="ECO:0000313" key="7">
    <source>
        <dbReference type="Proteomes" id="UP000007013"/>
    </source>
</evidence>
<dbReference type="GO" id="GO:0016740">
    <property type="term" value="F:transferase activity"/>
    <property type="evidence" value="ECO:0007669"/>
    <property type="project" value="UniProtKB-UniRule"/>
</dbReference>
<dbReference type="AlphaFoldDB" id="B1ZYY7"/>
<dbReference type="eggNOG" id="COG0421">
    <property type="taxonomic scope" value="Bacteria"/>
</dbReference>
<dbReference type="RefSeq" id="WP_012375839.1">
    <property type="nucleotide sequence ID" value="NC_010571.1"/>
</dbReference>
<dbReference type="PANTHER" id="PTHR43317:SF1">
    <property type="entry name" value="THERMOSPERMINE SYNTHASE ACAULIS5"/>
    <property type="match status" value="1"/>
</dbReference>
<dbReference type="EMBL" id="CP001032">
    <property type="protein sequence ID" value="ACB76310.1"/>
    <property type="molecule type" value="Genomic_DNA"/>
</dbReference>
<dbReference type="Pfam" id="PF01564">
    <property type="entry name" value="Spermine_synth"/>
    <property type="match status" value="1"/>
</dbReference>
<dbReference type="SUPFAM" id="SSF53335">
    <property type="entry name" value="S-adenosyl-L-methionine-dependent methyltransferases"/>
    <property type="match status" value="1"/>
</dbReference>
<protein>
    <submittedName>
        <fullName evidence="6">Spermine synthase</fullName>
    </submittedName>
</protein>
<evidence type="ECO:0000256" key="1">
    <source>
        <dbReference type="ARBA" id="ARBA00007867"/>
    </source>
</evidence>
<accession>B1ZYY7</accession>
<feature type="active site" description="Proton acceptor" evidence="4">
    <location>
        <position position="178"/>
    </location>
</feature>
<sequence>MRSESPFTTSPGAGRRCRRAWLAALLLPTLLAAAPAPEGDYVESIDTLYNNLTVQRRGTIVELRARARQTEALESAVDLSDPLKLVVAYTRTLYAGLFAQPDPRRVLMIGLGGAGFHRLFAAAYPDSLLQTVELDPKVLELCVERMGFEPTAQTPVAVMDGRMFVKRDRRQWDWLILDAFRGGFVPPHLKTVEFYRECAARLDDRGVFISNLHSNTELYYSDIKTIREVFPQVLLFKTRGWGNVIAVAVKYRTPDITKPASWPPPAVLARPEFAGRLDLAAIRRELIPIPEEKVRAARLLSDDFAPVEFLDSIEANNRKNDD</sequence>
<keyword evidence="2 4" id="KW-0808">Transferase</keyword>
<reference evidence="6 7" key="1">
    <citation type="journal article" date="2011" name="J. Bacteriol.">
        <title>Genome sequence of the verrucomicrobium Opitutus terrae PB90-1, an abundant inhabitant of rice paddy soil ecosystems.</title>
        <authorList>
            <person name="van Passel M.W."/>
            <person name="Kant R."/>
            <person name="Palva A."/>
            <person name="Copeland A."/>
            <person name="Lucas S."/>
            <person name="Lapidus A."/>
            <person name="Glavina del Rio T."/>
            <person name="Pitluck S."/>
            <person name="Goltsman E."/>
            <person name="Clum A."/>
            <person name="Sun H."/>
            <person name="Schmutz J."/>
            <person name="Larimer F.W."/>
            <person name="Land M.L."/>
            <person name="Hauser L."/>
            <person name="Kyrpides N."/>
            <person name="Mikhailova N."/>
            <person name="Richardson P.P."/>
            <person name="Janssen P.H."/>
            <person name="de Vos W.M."/>
            <person name="Smidt H."/>
        </authorList>
    </citation>
    <scope>NUCLEOTIDE SEQUENCE [LARGE SCALE GENOMIC DNA]</scope>
    <source>
        <strain evidence="7">DSM 11246 / JCM 15787 / PB90-1</strain>
    </source>
</reference>
<organism evidence="6 7">
    <name type="scientific">Opitutus terrae (strain DSM 11246 / JCM 15787 / PB90-1)</name>
    <dbReference type="NCBI Taxonomy" id="452637"/>
    <lineage>
        <taxon>Bacteria</taxon>
        <taxon>Pseudomonadati</taxon>
        <taxon>Verrucomicrobiota</taxon>
        <taxon>Opitutia</taxon>
        <taxon>Opitutales</taxon>
        <taxon>Opitutaceae</taxon>
        <taxon>Opitutus</taxon>
    </lineage>
</organism>
<evidence type="ECO:0000256" key="2">
    <source>
        <dbReference type="ARBA" id="ARBA00022679"/>
    </source>
</evidence>
<evidence type="ECO:0000259" key="5">
    <source>
        <dbReference type="PROSITE" id="PS51006"/>
    </source>
</evidence>
<dbReference type="HOGENOM" id="CLU_899635_0_0_0"/>
<dbReference type="PROSITE" id="PS51006">
    <property type="entry name" value="PABS_2"/>
    <property type="match status" value="1"/>
</dbReference>
<evidence type="ECO:0000313" key="6">
    <source>
        <dbReference type="EMBL" id="ACB76310.1"/>
    </source>
</evidence>
<proteinExistence type="inferred from homology"/>
<keyword evidence="3 4" id="KW-0620">Polyamine biosynthesis</keyword>
<name>B1ZYY7_OPITP</name>
<dbReference type="PANTHER" id="PTHR43317">
    <property type="entry name" value="THERMOSPERMINE SYNTHASE ACAULIS5"/>
    <property type="match status" value="1"/>
</dbReference>
<dbReference type="Gene3D" id="3.40.50.150">
    <property type="entry name" value="Vaccinia Virus protein VP39"/>
    <property type="match status" value="1"/>
</dbReference>
<gene>
    <name evidence="6" type="ordered locus">Oter_3030</name>
</gene>
<keyword evidence="7" id="KW-1185">Reference proteome</keyword>
<dbReference type="Proteomes" id="UP000007013">
    <property type="component" value="Chromosome"/>
</dbReference>
<dbReference type="InterPro" id="IPR030374">
    <property type="entry name" value="PABS"/>
</dbReference>
<dbReference type="STRING" id="452637.Oter_3030"/>
<dbReference type="InterPro" id="IPR029063">
    <property type="entry name" value="SAM-dependent_MTases_sf"/>
</dbReference>
<dbReference type="NCBIfam" id="NF037959">
    <property type="entry name" value="MFS_SpdSyn"/>
    <property type="match status" value="1"/>
</dbReference>
<comment type="similarity">
    <text evidence="1">Belongs to the spermidine/spermine synthase family.</text>
</comment>
<evidence type="ECO:0000256" key="4">
    <source>
        <dbReference type="PROSITE-ProRule" id="PRU00354"/>
    </source>
</evidence>
<feature type="domain" description="PABS" evidence="5">
    <location>
        <begin position="19"/>
        <end position="271"/>
    </location>
</feature>
<evidence type="ECO:0000256" key="3">
    <source>
        <dbReference type="ARBA" id="ARBA00023115"/>
    </source>
</evidence>
<dbReference type="OrthoDB" id="178643at2"/>
<dbReference type="KEGG" id="ote:Oter_3030"/>